<dbReference type="Proteomes" id="UP001364617">
    <property type="component" value="Unassembled WGS sequence"/>
</dbReference>
<dbReference type="EMBL" id="JAYKXH010000002">
    <property type="protein sequence ID" value="KAK7175058.1"/>
    <property type="molecule type" value="Genomic_DNA"/>
</dbReference>
<organism evidence="2 3">
    <name type="scientific">Phoxinus phoxinus</name>
    <name type="common">Eurasian minnow</name>
    <dbReference type="NCBI Taxonomy" id="58324"/>
    <lineage>
        <taxon>Eukaryota</taxon>
        <taxon>Metazoa</taxon>
        <taxon>Chordata</taxon>
        <taxon>Craniata</taxon>
        <taxon>Vertebrata</taxon>
        <taxon>Euteleostomi</taxon>
        <taxon>Actinopterygii</taxon>
        <taxon>Neopterygii</taxon>
        <taxon>Teleostei</taxon>
        <taxon>Ostariophysi</taxon>
        <taxon>Cypriniformes</taxon>
        <taxon>Leuciscidae</taxon>
        <taxon>Phoxininae</taxon>
        <taxon>Phoxinus</taxon>
    </lineage>
</organism>
<sequence length="56" mass="6013">ERGSEIEAAGGGGASSGAEECEEREREPPLLQLEGVEGEEREGGRARAIDNQYSFF</sequence>
<protein>
    <submittedName>
        <fullName evidence="2">Uncharacterized protein</fullName>
    </submittedName>
</protein>
<name>A0AAN9HJI4_9TELE</name>
<accession>A0AAN9HJI4</accession>
<comment type="caution">
    <text evidence="2">The sequence shown here is derived from an EMBL/GenBank/DDBJ whole genome shotgun (WGS) entry which is preliminary data.</text>
</comment>
<dbReference type="AlphaFoldDB" id="A0AAN9HJI4"/>
<feature type="non-terminal residue" evidence="2">
    <location>
        <position position="1"/>
    </location>
</feature>
<proteinExistence type="predicted"/>
<evidence type="ECO:0000256" key="1">
    <source>
        <dbReference type="SAM" id="MobiDB-lite"/>
    </source>
</evidence>
<gene>
    <name evidence="2" type="ORF">R3I93_002066</name>
</gene>
<evidence type="ECO:0000313" key="2">
    <source>
        <dbReference type="EMBL" id="KAK7175058.1"/>
    </source>
</evidence>
<reference evidence="2 3" key="1">
    <citation type="submission" date="2024-02" db="EMBL/GenBank/DDBJ databases">
        <title>Chromosome-level genome assembly of the Eurasian Minnow (Phoxinus phoxinus).</title>
        <authorList>
            <person name="Oriowo T.O."/>
            <person name="Martin S."/>
            <person name="Stange M."/>
            <person name="Chrysostomakis Y."/>
            <person name="Brown T."/>
            <person name="Winkler S."/>
            <person name="Kukowka S."/>
            <person name="Myers E.W."/>
            <person name="Bohne A."/>
        </authorList>
    </citation>
    <scope>NUCLEOTIDE SEQUENCE [LARGE SCALE GENOMIC DNA]</scope>
    <source>
        <strain evidence="2">ZFMK-TIS-60720</strain>
        <tissue evidence="2">Whole Organism</tissue>
    </source>
</reference>
<keyword evidence="3" id="KW-1185">Reference proteome</keyword>
<feature type="region of interest" description="Disordered" evidence="1">
    <location>
        <begin position="1"/>
        <end position="56"/>
    </location>
</feature>
<evidence type="ECO:0000313" key="3">
    <source>
        <dbReference type="Proteomes" id="UP001364617"/>
    </source>
</evidence>